<feature type="region of interest" description="Disordered" evidence="1">
    <location>
        <begin position="33"/>
        <end position="84"/>
    </location>
</feature>
<protein>
    <submittedName>
        <fullName evidence="2">Uncharacterized protein</fullName>
    </submittedName>
</protein>
<proteinExistence type="predicted"/>
<evidence type="ECO:0000313" key="3">
    <source>
        <dbReference type="Proteomes" id="UP001162156"/>
    </source>
</evidence>
<gene>
    <name evidence="2" type="ORF">NQ314_008662</name>
</gene>
<comment type="caution">
    <text evidence="2">The sequence shown here is derived from an EMBL/GenBank/DDBJ whole genome shotgun (WGS) entry which is preliminary data.</text>
</comment>
<accession>A0AAV8Y6V6</accession>
<dbReference type="EMBL" id="JANEYF010002393">
    <property type="protein sequence ID" value="KAJ8947206.1"/>
    <property type="molecule type" value="Genomic_DNA"/>
</dbReference>
<dbReference type="AlphaFoldDB" id="A0AAV8Y6V6"/>
<reference evidence="2" key="1">
    <citation type="journal article" date="2023" name="Insect Mol. Biol.">
        <title>Genome sequencing provides insights into the evolution of gene families encoding plant cell wall-degrading enzymes in longhorned beetles.</title>
        <authorList>
            <person name="Shin N.R."/>
            <person name="Okamura Y."/>
            <person name="Kirsch R."/>
            <person name="Pauchet Y."/>
        </authorList>
    </citation>
    <scope>NUCLEOTIDE SEQUENCE</scope>
    <source>
        <strain evidence="2">RBIC_L_NR</strain>
    </source>
</reference>
<feature type="compositionally biased region" description="Low complexity" evidence="1">
    <location>
        <begin position="55"/>
        <end position="67"/>
    </location>
</feature>
<name>A0AAV8Y6V6_9CUCU</name>
<evidence type="ECO:0000313" key="2">
    <source>
        <dbReference type="EMBL" id="KAJ8947206.1"/>
    </source>
</evidence>
<sequence>MFEESQMVRRVKAYLNNLQVETDEAKLHEMSLECEGAATGGGSGPGTQRSKRHASPAPSTTSSTSSASDERKPTAKFGELLKRK</sequence>
<dbReference type="Proteomes" id="UP001162156">
    <property type="component" value="Unassembled WGS sequence"/>
</dbReference>
<feature type="compositionally biased region" description="Basic and acidic residues" evidence="1">
    <location>
        <begin position="68"/>
        <end position="84"/>
    </location>
</feature>
<evidence type="ECO:0000256" key="1">
    <source>
        <dbReference type="SAM" id="MobiDB-lite"/>
    </source>
</evidence>
<organism evidence="2 3">
    <name type="scientific">Rhamnusium bicolor</name>
    <dbReference type="NCBI Taxonomy" id="1586634"/>
    <lineage>
        <taxon>Eukaryota</taxon>
        <taxon>Metazoa</taxon>
        <taxon>Ecdysozoa</taxon>
        <taxon>Arthropoda</taxon>
        <taxon>Hexapoda</taxon>
        <taxon>Insecta</taxon>
        <taxon>Pterygota</taxon>
        <taxon>Neoptera</taxon>
        <taxon>Endopterygota</taxon>
        <taxon>Coleoptera</taxon>
        <taxon>Polyphaga</taxon>
        <taxon>Cucujiformia</taxon>
        <taxon>Chrysomeloidea</taxon>
        <taxon>Cerambycidae</taxon>
        <taxon>Lepturinae</taxon>
        <taxon>Rhagiini</taxon>
        <taxon>Rhamnusium</taxon>
    </lineage>
</organism>
<keyword evidence="3" id="KW-1185">Reference proteome</keyword>